<proteinExistence type="inferred from homology"/>
<name>A0ABP5ASK0_9ACTN</name>
<dbReference type="EMBL" id="BAAAMY010000005">
    <property type="protein sequence ID" value="GAA1920633.1"/>
    <property type="molecule type" value="Genomic_DNA"/>
</dbReference>
<dbReference type="InterPro" id="IPR013320">
    <property type="entry name" value="ConA-like_dom_sf"/>
</dbReference>
<feature type="domain" description="GH16" evidence="4">
    <location>
        <begin position="64"/>
        <end position="296"/>
    </location>
</feature>
<feature type="signal peptide" evidence="3">
    <location>
        <begin position="1"/>
        <end position="18"/>
    </location>
</feature>
<dbReference type="Pfam" id="PF00722">
    <property type="entry name" value="Glyco_hydro_16"/>
    <property type="match status" value="1"/>
</dbReference>
<dbReference type="InterPro" id="IPR000757">
    <property type="entry name" value="Beta-glucanase-like"/>
</dbReference>
<comment type="caution">
    <text evidence="5">The sequence shown here is derived from an EMBL/GenBank/DDBJ whole genome shotgun (WGS) entry which is preliminary data.</text>
</comment>
<dbReference type="PANTHER" id="PTHR10963:SF55">
    <property type="entry name" value="GLYCOSIDE HYDROLASE FAMILY 16 PROTEIN"/>
    <property type="match status" value="1"/>
</dbReference>
<feature type="region of interest" description="Disordered" evidence="2">
    <location>
        <begin position="32"/>
        <end position="62"/>
    </location>
</feature>
<dbReference type="InterPro" id="IPR050546">
    <property type="entry name" value="Glycosyl_Hydrlase_16"/>
</dbReference>
<evidence type="ECO:0000259" key="4">
    <source>
        <dbReference type="PROSITE" id="PS51762"/>
    </source>
</evidence>
<feature type="compositionally biased region" description="Basic and acidic residues" evidence="2">
    <location>
        <begin position="51"/>
        <end position="62"/>
    </location>
</feature>
<dbReference type="PANTHER" id="PTHR10963">
    <property type="entry name" value="GLYCOSYL HYDROLASE-RELATED"/>
    <property type="match status" value="1"/>
</dbReference>
<feature type="chain" id="PRO_5045551632" description="GH16 domain-containing protein" evidence="3">
    <location>
        <begin position="19"/>
        <end position="296"/>
    </location>
</feature>
<evidence type="ECO:0000256" key="2">
    <source>
        <dbReference type="SAM" id="MobiDB-lite"/>
    </source>
</evidence>
<sequence length="296" mass="32142">MRPVAARARTLLAGLALALVAGGCASLPEFPDLGGPGGADGSGDAEGGPRGGRDAEEGGVRLRDPLGGLRRMQVTDRRWREVFRDDFDTLDPAVWKTYDGVPGCCPAALWDSSMVRVEDSALLLDTALVDGQWLSGGVGAWDSPLEQRYGRWDMRVRTEADAGGVTVAGLLWPAEGGWPPEIDFYEIFETQPDRREMTVTNHYGEVEADGTHDATRRPVRGDFSTWKVVSVRWTPDEIQVVVDGRAVETITAPGQIPDVPMWFAVQTAMKPVAGEEPTFTGSRSTEIDWVRAYAPA</sequence>
<dbReference type="PROSITE" id="PS51762">
    <property type="entry name" value="GH16_2"/>
    <property type="match status" value="1"/>
</dbReference>
<organism evidence="5 6">
    <name type="scientific">Nocardioides lentus</name>
    <dbReference type="NCBI Taxonomy" id="338077"/>
    <lineage>
        <taxon>Bacteria</taxon>
        <taxon>Bacillati</taxon>
        <taxon>Actinomycetota</taxon>
        <taxon>Actinomycetes</taxon>
        <taxon>Propionibacteriales</taxon>
        <taxon>Nocardioidaceae</taxon>
        <taxon>Nocardioides</taxon>
    </lineage>
</organism>
<dbReference type="PROSITE" id="PS51257">
    <property type="entry name" value="PROKAR_LIPOPROTEIN"/>
    <property type="match status" value="1"/>
</dbReference>
<gene>
    <name evidence="5" type="ORF">GCM10009737_22710</name>
</gene>
<reference evidence="6" key="1">
    <citation type="journal article" date="2019" name="Int. J. Syst. Evol. Microbiol.">
        <title>The Global Catalogue of Microorganisms (GCM) 10K type strain sequencing project: providing services to taxonomists for standard genome sequencing and annotation.</title>
        <authorList>
            <consortium name="The Broad Institute Genomics Platform"/>
            <consortium name="The Broad Institute Genome Sequencing Center for Infectious Disease"/>
            <person name="Wu L."/>
            <person name="Ma J."/>
        </authorList>
    </citation>
    <scope>NUCLEOTIDE SEQUENCE [LARGE SCALE GENOMIC DNA]</scope>
    <source>
        <strain evidence="6">JCM 14046</strain>
    </source>
</reference>
<keyword evidence="6" id="KW-1185">Reference proteome</keyword>
<dbReference type="Proteomes" id="UP001501612">
    <property type="component" value="Unassembled WGS sequence"/>
</dbReference>
<dbReference type="CDD" id="cd00413">
    <property type="entry name" value="Glyco_hydrolase_16"/>
    <property type="match status" value="1"/>
</dbReference>
<accession>A0ABP5ASK0</accession>
<evidence type="ECO:0000256" key="3">
    <source>
        <dbReference type="SAM" id="SignalP"/>
    </source>
</evidence>
<dbReference type="RefSeq" id="WP_344007234.1">
    <property type="nucleotide sequence ID" value="NZ_BAAAMY010000005.1"/>
</dbReference>
<feature type="compositionally biased region" description="Gly residues" evidence="2">
    <location>
        <begin position="34"/>
        <end position="50"/>
    </location>
</feature>
<evidence type="ECO:0000313" key="5">
    <source>
        <dbReference type="EMBL" id="GAA1920633.1"/>
    </source>
</evidence>
<comment type="similarity">
    <text evidence="1">Belongs to the glycosyl hydrolase 16 family.</text>
</comment>
<protein>
    <recommendedName>
        <fullName evidence="4">GH16 domain-containing protein</fullName>
    </recommendedName>
</protein>
<evidence type="ECO:0000256" key="1">
    <source>
        <dbReference type="ARBA" id="ARBA00006865"/>
    </source>
</evidence>
<dbReference type="Gene3D" id="2.60.120.200">
    <property type="match status" value="1"/>
</dbReference>
<keyword evidence="3" id="KW-0732">Signal</keyword>
<evidence type="ECO:0000313" key="6">
    <source>
        <dbReference type="Proteomes" id="UP001501612"/>
    </source>
</evidence>
<dbReference type="SUPFAM" id="SSF49899">
    <property type="entry name" value="Concanavalin A-like lectins/glucanases"/>
    <property type="match status" value="1"/>
</dbReference>